<evidence type="ECO:0000256" key="7">
    <source>
        <dbReference type="ARBA" id="ARBA00023295"/>
    </source>
</evidence>
<dbReference type="GO" id="GO:0042973">
    <property type="term" value="F:glucan endo-1,3-beta-D-glucosidase activity"/>
    <property type="evidence" value="ECO:0007669"/>
    <property type="project" value="UniProtKB-EC"/>
</dbReference>
<dbReference type="Proteomes" id="UP000006000">
    <property type="component" value="Unassembled WGS sequence"/>
</dbReference>
<dbReference type="PANTHER" id="PTHR31983">
    <property type="entry name" value="ENDO-1,3(4)-BETA-GLUCANASE 1"/>
    <property type="match status" value="1"/>
</dbReference>
<dbReference type="InterPro" id="IPR036116">
    <property type="entry name" value="FN3_sf"/>
</dbReference>
<dbReference type="GO" id="GO:0030313">
    <property type="term" value="C:cell envelope"/>
    <property type="evidence" value="ECO:0007669"/>
    <property type="project" value="UniProtKB-SubCell"/>
</dbReference>
<evidence type="ECO:0000256" key="10">
    <source>
        <dbReference type="SAM" id="MobiDB-lite"/>
    </source>
</evidence>
<dbReference type="GO" id="GO:0052861">
    <property type="term" value="F:endo-1,3(4)-beta-glucanase activity"/>
    <property type="evidence" value="ECO:0007669"/>
    <property type="project" value="InterPro"/>
</dbReference>
<comment type="catalytic activity">
    <reaction evidence="1">
        <text>Hydrolysis of (1-&gt;3)-beta-D-glucosidic linkages in (1-&gt;3)-beta-D-glucans.</text>
        <dbReference type="EC" id="3.2.1.39"/>
    </reaction>
</comment>
<protein>
    <recommendedName>
        <fullName evidence="4">glucan endo-1,3-beta-D-glucosidase</fullName>
        <ecNumber evidence="4">3.2.1.39</ecNumber>
    </recommendedName>
</protein>
<evidence type="ECO:0000313" key="13">
    <source>
        <dbReference type="Proteomes" id="UP000006000"/>
    </source>
</evidence>
<evidence type="ECO:0000313" key="12">
    <source>
        <dbReference type="EMBL" id="EDM49955.1"/>
    </source>
</evidence>
<feature type="compositionally biased region" description="Polar residues" evidence="10">
    <location>
        <begin position="1428"/>
        <end position="1443"/>
    </location>
</feature>
<dbReference type="InterPro" id="IPR013378">
    <property type="entry name" value="InlB-like_B-rpt"/>
</dbReference>
<gene>
    <name evidence="12" type="ORF">EUBVEN_02601</name>
</gene>
<dbReference type="InterPro" id="IPR003961">
    <property type="entry name" value="FN3_dom"/>
</dbReference>
<dbReference type="Gene3D" id="2.60.40.10">
    <property type="entry name" value="Immunoglobulins"/>
    <property type="match status" value="1"/>
</dbReference>
<dbReference type="EMBL" id="AAVL02000038">
    <property type="protein sequence ID" value="EDM49955.1"/>
    <property type="molecule type" value="Genomic_DNA"/>
</dbReference>
<reference evidence="12 13" key="1">
    <citation type="submission" date="2007-03" db="EMBL/GenBank/DDBJ databases">
        <authorList>
            <person name="Fulton L."/>
            <person name="Clifton S."/>
            <person name="Fulton B."/>
            <person name="Xu J."/>
            <person name="Minx P."/>
            <person name="Pepin K.H."/>
            <person name="Johnson M."/>
            <person name="Thiruvilangam P."/>
            <person name="Bhonagiri V."/>
            <person name="Nash W.E."/>
            <person name="Mardis E.R."/>
            <person name="Wilson R.K."/>
        </authorList>
    </citation>
    <scope>NUCLEOTIDE SEQUENCE [LARGE SCALE GENOMIC DNA]</scope>
    <source>
        <strain evidence="12 13">ATCC 27560</strain>
    </source>
</reference>
<dbReference type="Pfam" id="PF02368">
    <property type="entry name" value="Big_2"/>
    <property type="match status" value="1"/>
</dbReference>
<dbReference type="InterPro" id="IPR008964">
    <property type="entry name" value="Invasin/intimin_cell_adhesion"/>
</dbReference>
<feature type="region of interest" description="Disordered" evidence="10">
    <location>
        <begin position="1399"/>
        <end position="1443"/>
    </location>
</feature>
<reference evidence="12 13" key="2">
    <citation type="submission" date="2007-04" db="EMBL/GenBank/DDBJ databases">
        <title>Draft genome sequence of Eubacterium ventriosum (ATCC 27560).</title>
        <authorList>
            <person name="Sudarsanam P."/>
            <person name="Ley R."/>
            <person name="Guruge J."/>
            <person name="Turnbaugh P.J."/>
            <person name="Mahowald M."/>
            <person name="Liep D."/>
            <person name="Gordon J."/>
        </authorList>
    </citation>
    <scope>NUCLEOTIDE SEQUENCE [LARGE SCALE GENOMIC DNA]</scope>
    <source>
        <strain evidence="12 13">ATCC 27560</strain>
    </source>
</reference>
<dbReference type="InterPro" id="IPR003343">
    <property type="entry name" value="Big_2"/>
</dbReference>
<keyword evidence="5" id="KW-0378">Hydrolase</keyword>
<name>A5ZA54_9FIRM</name>
<dbReference type="InterPro" id="IPR013783">
    <property type="entry name" value="Ig-like_fold"/>
</dbReference>
<dbReference type="Pfam" id="PF09479">
    <property type="entry name" value="Flg_new"/>
    <property type="match status" value="1"/>
</dbReference>
<dbReference type="NCBIfam" id="TIGR02543">
    <property type="entry name" value="List_Bact_rpt"/>
    <property type="match status" value="1"/>
</dbReference>
<keyword evidence="7" id="KW-0326">Glycosidase</keyword>
<dbReference type="CAZy" id="GH81">
    <property type="family name" value="Glycoside Hydrolase Family 81"/>
</dbReference>
<keyword evidence="9" id="KW-0624">Polysaccharide degradation</keyword>
<organism evidence="12 13">
    <name type="scientific">Eubacterium ventriosum ATCC 27560</name>
    <dbReference type="NCBI Taxonomy" id="411463"/>
    <lineage>
        <taxon>Bacteria</taxon>
        <taxon>Bacillati</taxon>
        <taxon>Bacillota</taxon>
        <taxon>Clostridia</taxon>
        <taxon>Eubacteriales</taxon>
        <taxon>Eubacteriaceae</taxon>
        <taxon>Eubacterium</taxon>
    </lineage>
</organism>
<evidence type="ECO:0000256" key="4">
    <source>
        <dbReference type="ARBA" id="ARBA00012780"/>
    </source>
</evidence>
<comment type="subcellular location">
    <subcellularLocation>
        <location evidence="2">Cell envelope</location>
    </subcellularLocation>
</comment>
<dbReference type="PANTHER" id="PTHR31983:SF0">
    <property type="entry name" value="GLUCAN ENDO-1,3-BETA-D-GLUCOSIDASE 2"/>
    <property type="match status" value="1"/>
</dbReference>
<evidence type="ECO:0000256" key="2">
    <source>
        <dbReference type="ARBA" id="ARBA00004196"/>
    </source>
</evidence>
<dbReference type="InterPro" id="IPR005200">
    <property type="entry name" value="Endo-beta-glucanase"/>
</dbReference>
<evidence type="ECO:0000256" key="8">
    <source>
        <dbReference type="ARBA" id="ARBA00023316"/>
    </source>
</evidence>
<comment type="similarity">
    <text evidence="3">Belongs to the glycosyl hydrolase 81 family.</text>
</comment>
<dbReference type="PROSITE" id="PS50853">
    <property type="entry name" value="FN3"/>
    <property type="match status" value="1"/>
</dbReference>
<dbReference type="PROSITE" id="PS52008">
    <property type="entry name" value="GH81"/>
    <property type="match status" value="1"/>
</dbReference>
<dbReference type="OrthoDB" id="9802197at2"/>
<evidence type="ECO:0000256" key="5">
    <source>
        <dbReference type="ARBA" id="ARBA00022801"/>
    </source>
</evidence>
<dbReference type="EC" id="3.2.1.39" evidence="4"/>
<accession>A5ZA54</accession>
<evidence type="ECO:0000259" key="11">
    <source>
        <dbReference type="PROSITE" id="PS50853"/>
    </source>
</evidence>
<dbReference type="eggNOG" id="COG5498">
    <property type="taxonomic scope" value="Bacteria"/>
</dbReference>
<comment type="caution">
    <text evidence="12">The sequence shown here is derived from an EMBL/GenBank/DDBJ whole genome shotgun (WGS) entry which is preliminary data.</text>
</comment>
<proteinExistence type="inferred from homology"/>
<keyword evidence="6" id="KW-0119">Carbohydrate metabolism</keyword>
<dbReference type="InterPro" id="IPR042229">
    <property type="entry name" value="Listeria/Bacterioides_rpt_sf"/>
</dbReference>
<dbReference type="SUPFAM" id="SSF49373">
    <property type="entry name" value="Invasin/intimin cell-adhesion fragments"/>
    <property type="match status" value="1"/>
</dbReference>
<evidence type="ECO:0000256" key="6">
    <source>
        <dbReference type="ARBA" id="ARBA00023277"/>
    </source>
</evidence>
<dbReference type="Pfam" id="PF17652">
    <property type="entry name" value="Glyco_hydro81C"/>
    <property type="match status" value="1"/>
</dbReference>
<keyword evidence="8" id="KW-0961">Cell wall biogenesis/degradation</keyword>
<dbReference type="eggNOG" id="COG5492">
    <property type="taxonomic scope" value="Bacteria"/>
</dbReference>
<evidence type="ECO:0000256" key="1">
    <source>
        <dbReference type="ARBA" id="ARBA00000382"/>
    </source>
</evidence>
<feature type="domain" description="Fibronectin type-III" evidence="11">
    <location>
        <begin position="1466"/>
        <end position="1553"/>
    </location>
</feature>
<feature type="compositionally biased region" description="Low complexity" evidence="10">
    <location>
        <begin position="1399"/>
        <end position="1418"/>
    </location>
</feature>
<evidence type="ECO:0000256" key="9">
    <source>
        <dbReference type="ARBA" id="ARBA00023326"/>
    </source>
</evidence>
<dbReference type="Gene3D" id="2.60.40.1080">
    <property type="match status" value="1"/>
</dbReference>
<dbReference type="Gene3D" id="2.70.98.30">
    <property type="entry name" value="Golgi alpha-mannosidase II, domain 4"/>
    <property type="match status" value="1"/>
</dbReference>
<dbReference type="InterPro" id="IPR040720">
    <property type="entry name" value="GH81_C"/>
</dbReference>
<dbReference type="GO" id="GO:0071555">
    <property type="term" value="P:cell wall organization"/>
    <property type="evidence" value="ECO:0007669"/>
    <property type="project" value="UniProtKB-KW"/>
</dbReference>
<dbReference type="GO" id="GO:0000272">
    <property type="term" value="P:polysaccharide catabolic process"/>
    <property type="evidence" value="ECO:0007669"/>
    <property type="project" value="UniProtKB-KW"/>
</dbReference>
<dbReference type="STRING" id="411463.EUBVEN_02601"/>
<dbReference type="SUPFAM" id="SSF49265">
    <property type="entry name" value="Fibronectin type III"/>
    <property type="match status" value="1"/>
</dbReference>
<evidence type="ECO:0000256" key="3">
    <source>
        <dbReference type="ARBA" id="ARBA00010730"/>
    </source>
</evidence>
<sequence length="1642" mass="182835">MKISFLDYKKEIKMKKRALKKSIALCCSITMLATSIPFTAINIKAATGDFFDENNSVMIDKGGYKKEVFGVRTDDWGVNWTDRKESLPPSKVYLTDNYKETVGTVPTNDWASSVVFDQYSESLYAHPLAYRAASNGMQMASPAVVDSTSYVDGEPTVESLLNDDTVEMVVGGENFSAKDAKVDKTTDWSYEIVMADNAGNSSMRSIIAKGTPYAYYTFDNVTPTISLGAGATDLAIVKNTTSSNIIGVSLKNKKDGKIHYYMLAAPSGTTWINAGGKLTAKMPSGKNYMSVAILPDGSNEAFSLYEKYAFNFITDTKVQWEYLKNSSKVVTKYNVTTKNMENGSTGGDTIMALYPHQWRYSNSKYTNYTYKTIRGTMKTIVGTSYVTEMQYNGILSSLPVTTDENTIGNIKQQLGYLYDYRKNKEDPKWICNLEGQYGGFDTYWIGKNLNTLSDAIWLSGQLDGDDADMKNITNEMVEGVENYLEFWFDPYQAYISGDNKDDYFYYDENYGTLIGYPSSYDSDKQVNDHHFHYGYWIKAAAAVAMKDPQWAKEWGGMVYEMIGDIANVNRDGKGYNANSPTKYPFLRNFDIYEGHSWASGVANYEYDENGELVDKKGGLSGGNNQESSSEAINAWASLILWGEAVGNTTIRDAGIYMYTTEIAAIEDYYYDVHNEIFTEKYKDAGNYNIQTVTRLFGGRYDHTAWWTENSIEVTTITMLPISGATLYMGKYKDKVKNVVDSIDENSNQWKHFVSNKEQICNNFNKVDMLTDPKTNQDVVAEYYAYYDPDGALARWDMSDSGKVENGESRAHTLSYITSLQKYGNQDFSITGSEPLSLVLSKDGNKTYVAENHTDEVKRVYFTDNTYVDVPANSSYVGPKTGNGSNPNVDESELLGNTSKVNVEIYLENYEGTGYEKQEKQVSVKEGTTSYTYEPENITGFTYDNGNSNNILTTVVKEDNTATVKAYYKRNSYTIQYELNDGTNNDANPNGYRFGSSIKLNNPTREGYKFLGWYTDDNYQNQITEITDSTAENLVLYAKFLDESTISQYTVEYYKQKEDESGYDLVTEDTERIEAIIGTEVSAEEKEYDGYILSENSVTKGIVIAEGKLVLRLYYDIKKSPESRIQRGAYVDENGKLNFIAKDDVNSAIVYYEILNGKTEAEAFYKQAVETNGGNCPGYPMNKTDIGFKKIVDQEVTGEQYVVFRFNINDKELTDWVISKISDVEKVSTETKPAPTTTVATTTTIASTTESPEVDPSVDESIKAPEGLVWAGNAQLPYYFAWARADGADSYNVYVNGVCVKNVVDGNVNLDYTAFTKGSGEYEIGVATVKGNKRSRITSIMYNYVDDGNHPTTTVAPPTTVVPPTTVAPTTAAPTTVAPTTAAPTTAAPTTVVPTTTVAPTTEAPTTTVAPTTTAVSTTKDTEQETTTNNGAVTSVETSSTYKTAEQMEKEILEKKDDKDFANSTFAKLSVRVKKTTKKSVKLVWKKMSGATKYVIYGAKCGTSYKKIKEVSKKTFTANKLKKGKYYKYLVVAQNDKGEVLATSKLIHVATKGGKVGNCKSLKLNKTKVKLLLGKKFKIKVKQIADSKNVKIKKHRKVSFESSNPEIATVSKRGKITALKRGKCTIYAYAQNGVYKKVKVTIK</sequence>
<dbReference type="Gene3D" id="2.60.40.4270">
    <property type="entry name" value="Listeria-Bacteroides repeat domain"/>
    <property type="match status" value="1"/>
</dbReference>
<dbReference type="HOGENOM" id="CLU_242767_0_0_9"/>